<dbReference type="InterPro" id="IPR023539">
    <property type="entry name" value="RNase_P_comp-3_arc"/>
</dbReference>
<comment type="caution">
    <text evidence="7">The sequence shown here is derived from an EMBL/GenBank/DDBJ whole genome shotgun (WGS) entry which is preliminary data.</text>
</comment>
<dbReference type="EC" id="3.1.26.5" evidence="6"/>
<dbReference type="OrthoDB" id="85765at2157"/>
<dbReference type="Pfam" id="PF01876">
    <property type="entry name" value="RNase_P_p30"/>
    <property type="match status" value="1"/>
</dbReference>
<accession>A0A062V4H4</accession>
<comment type="subcellular location">
    <subcellularLocation>
        <location evidence="6">Cytoplasm</location>
    </subcellularLocation>
</comment>
<dbReference type="InterPro" id="IPR002738">
    <property type="entry name" value="RNase_P_p30"/>
</dbReference>
<evidence type="ECO:0000256" key="6">
    <source>
        <dbReference type="HAMAP-Rule" id="MF_00756"/>
    </source>
</evidence>
<keyword evidence="1 6" id="KW-0963">Cytoplasm</keyword>
<keyword evidence="4 6" id="KW-0255">Endonuclease</keyword>
<keyword evidence="2 6" id="KW-0819">tRNA processing</keyword>
<dbReference type="Proteomes" id="UP000027153">
    <property type="component" value="Unassembled WGS sequence"/>
</dbReference>
<evidence type="ECO:0000256" key="1">
    <source>
        <dbReference type="ARBA" id="ARBA00022490"/>
    </source>
</evidence>
<keyword evidence="8" id="KW-1185">Reference proteome</keyword>
<dbReference type="InterPro" id="IPR016195">
    <property type="entry name" value="Pol/histidinol_Pase-like"/>
</dbReference>
<organism evidence="7 8">
    <name type="scientific">Candidatus Methanoperedens nitratireducens</name>
    <dbReference type="NCBI Taxonomy" id="1392998"/>
    <lineage>
        <taxon>Archaea</taxon>
        <taxon>Methanobacteriati</taxon>
        <taxon>Methanobacteriota</taxon>
        <taxon>Stenosarchaea group</taxon>
        <taxon>Methanomicrobia</taxon>
        <taxon>Methanosarcinales</taxon>
        <taxon>ANME-2 cluster</taxon>
        <taxon>Candidatus Methanoperedentaceae</taxon>
        <taxon>Candidatus Methanoperedens</taxon>
    </lineage>
</organism>
<evidence type="ECO:0000256" key="3">
    <source>
        <dbReference type="ARBA" id="ARBA00022722"/>
    </source>
</evidence>
<dbReference type="HAMAP" id="MF_00756">
    <property type="entry name" value="RNase_P_3"/>
    <property type="match status" value="1"/>
</dbReference>
<dbReference type="GO" id="GO:0005737">
    <property type="term" value="C:cytoplasm"/>
    <property type="evidence" value="ECO:0007669"/>
    <property type="project" value="UniProtKB-SubCell"/>
</dbReference>
<comment type="similarity">
    <text evidence="6">Belongs to the eukaryotic/archaeal RNase P protein component 3 family.</text>
</comment>
<keyword evidence="3 6" id="KW-0540">Nuclease</keyword>
<protein>
    <recommendedName>
        <fullName evidence="6">Ribonuclease P protein component 3</fullName>
        <shortName evidence="6">RNase P component 3</shortName>
        <ecNumber evidence="6">3.1.26.5</ecNumber>
    </recommendedName>
    <alternativeName>
        <fullName evidence="6">Rpp30</fullName>
    </alternativeName>
</protein>
<comment type="catalytic activity">
    <reaction evidence="6">
        <text>Endonucleolytic cleavage of RNA, removing 5'-extranucleotides from tRNA precursor.</text>
        <dbReference type="EC" id="3.1.26.5"/>
    </reaction>
</comment>
<evidence type="ECO:0000313" key="8">
    <source>
        <dbReference type="Proteomes" id="UP000027153"/>
    </source>
</evidence>
<sequence length="224" mass="25313">MSLFDTRFYDFDVHLVSESPDSITRFALQAKRYGYSGIAIANSKIDELDMGNIPEDFSIYGAVEISSKPSRLRDEIKKYRGSKDILIVKGENEEINRAAVETAGLDILLQPVRFNHIIARMAGDNSIVIGFNTGSIIHMRGEARIRELRIMRTNLKYARKYDLKMILTGSPYSHYDLRSPREMAALASLFGMTEKEAAEAMSAVPLWILGRKSPEYIQEGIEIV</sequence>
<dbReference type="Gene3D" id="3.20.20.140">
    <property type="entry name" value="Metal-dependent hydrolases"/>
    <property type="match status" value="1"/>
</dbReference>
<evidence type="ECO:0000313" key="7">
    <source>
        <dbReference type="EMBL" id="KCZ70729.1"/>
    </source>
</evidence>
<comment type="subunit">
    <text evidence="6">Consists of a catalytic RNA component and at least 4-5 protein subunits.</text>
</comment>
<keyword evidence="5 6" id="KW-0378">Hydrolase</keyword>
<dbReference type="AlphaFoldDB" id="A0A062V4H4"/>
<dbReference type="GO" id="GO:0004526">
    <property type="term" value="F:ribonuclease P activity"/>
    <property type="evidence" value="ECO:0007669"/>
    <property type="project" value="UniProtKB-UniRule"/>
</dbReference>
<gene>
    <name evidence="6" type="primary">rnp3</name>
    <name evidence="7" type="ORF">ANME2D_02753</name>
</gene>
<dbReference type="RefSeq" id="WP_052368928.1">
    <property type="nucleotide sequence ID" value="NZ_JMIY01000007.1"/>
</dbReference>
<dbReference type="EMBL" id="JMIY01000007">
    <property type="protein sequence ID" value="KCZ70729.1"/>
    <property type="molecule type" value="Genomic_DNA"/>
</dbReference>
<proteinExistence type="inferred from homology"/>
<dbReference type="GO" id="GO:0030677">
    <property type="term" value="C:ribonuclease P complex"/>
    <property type="evidence" value="ECO:0007669"/>
    <property type="project" value="UniProtKB-UniRule"/>
</dbReference>
<reference evidence="7 8" key="1">
    <citation type="journal article" date="2013" name="Nature">
        <title>Anaerobic oxidation of methane coupled to nitrate reduction in a novel archaeal lineage.</title>
        <authorList>
            <person name="Haroon M.F."/>
            <person name="Hu S."/>
            <person name="Shi Y."/>
            <person name="Imelfort M."/>
            <person name="Keller J."/>
            <person name="Hugenholtz P."/>
            <person name="Yuan Z."/>
            <person name="Tyson G.W."/>
        </authorList>
    </citation>
    <scope>NUCLEOTIDE SEQUENCE [LARGE SCALE GENOMIC DNA]</scope>
    <source>
        <strain evidence="7 8">ANME-2d</strain>
    </source>
</reference>
<evidence type="ECO:0000256" key="5">
    <source>
        <dbReference type="ARBA" id="ARBA00022801"/>
    </source>
</evidence>
<name>A0A062V4H4_9EURY</name>
<dbReference type="GO" id="GO:0001682">
    <property type="term" value="P:tRNA 5'-leader removal"/>
    <property type="evidence" value="ECO:0007669"/>
    <property type="project" value="UniProtKB-UniRule"/>
</dbReference>
<evidence type="ECO:0000256" key="4">
    <source>
        <dbReference type="ARBA" id="ARBA00022759"/>
    </source>
</evidence>
<dbReference type="SUPFAM" id="SSF89550">
    <property type="entry name" value="PHP domain-like"/>
    <property type="match status" value="1"/>
</dbReference>
<comment type="function">
    <text evidence="6">Part of ribonuclease P, a protein complex that generates mature tRNA molecules by cleaving their 5'-ends.</text>
</comment>
<evidence type="ECO:0000256" key="2">
    <source>
        <dbReference type="ARBA" id="ARBA00022694"/>
    </source>
</evidence>